<evidence type="ECO:0000256" key="4">
    <source>
        <dbReference type="ARBA" id="ARBA00022679"/>
    </source>
</evidence>
<proteinExistence type="inferred from homology"/>
<dbReference type="InterPro" id="IPR035697">
    <property type="entry name" value="RNAP_III_RPC1_N"/>
</dbReference>
<dbReference type="CDD" id="cd02736">
    <property type="entry name" value="RNAP_III_Rpc1_C"/>
    <property type="match status" value="1"/>
</dbReference>
<evidence type="ECO:0000256" key="1">
    <source>
        <dbReference type="ARBA" id="ARBA00004123"/>
    </source>
</evidence>
<gene>
    <name evidence="13" type="ORF">CAOG_005117</name>
</gene>
<evidence type="ECO:0000256" key="2">
    <source>
        <dbReference type="ARBA" id="ARBA00006460"/>
    </source>
</evidence>
<dbReference type="GO" id="GO:0003899">
    <property type="term" value="F:DNA-directed RNA polymerase activity"/>
    <property type="evidence" value="ECO:0007669"/>
    <property type="project" value="UniProtKB-EC"/>
</dbReference>
<dbReference type="FunCoup" id="A0A0D2VTB7">
    <property type="interactions" value="584"/>
</dbReference>
<dbReference type="GO" id="GO:0003677">
    <property type="term" value="F:DNA binding"/>
    <property type="evidence" value="ECO:0007669"/>
    <property type="project" value="InterPro"/>
</dbReference>
<evidence type="ECO:0000313" key="13">
    <source>
        <dbReference type="EMBL" id="KJE94482.1"/>
    </source>
</evidence>
<dbReference type="EMBL" id="KE346367">
    <property type="protein sequence ID" value="KJE94482.1"/>
    <property type="molecule type" value="Genomic_DNA"/>
</dbReference>
<comment type="catalytic activity">
    <reaction evidence="11">
        <text>RNA(n) + a ribonucleoside 5'-triphosphate = RNA(n+1) + diphosphate</text>
        <dbReference type="Rhea" id="RHEA:21248"/>
        <dbReference type="Rhea" id="RHEA-COMP:14527"/>
        <dbReference type="Rhea" id="RHEA-COMP:17342"/>
        <dbReference type="ChEBI" id="CHEBI:33019"/>
        <dbReference type="ChEBI" id="CHEBI:61557"/>
        <dbReference type="ChEBI" id="CHEBI:140395"/>
        <dbReference type="EC" id="2.7.7.6"/>
    </reaction>
</comment>
<dbReference type="Gene3D" id="1.10.274.100">
    <property type="entry name" value="RNA polymerase Rpb1, domain 3"/>
    <property type="match status" value="1"/>
</dbReference>
<dbReference type="Pfam" id="PF00623">
    <property type="entry name" value="RNA_pol_Rpb1_2"/>
    <property type="match status" value="1"/>
</dbReference>
<reference evidence="14" key="1">
    <citation type="submission" date="2011-02" db="EMBL/GenBank/DDBJ databases">
        <title>The Genome Sequence of Capsaspora owczarzaki ATCC 30864.</title>
        <authorList>
            <person name="Russ C."/>
            <person name="Cuomo C."/>
            <person name="Burger G."/>
            <person name="Gray M.W."/>
            <person name="Holland P.W.H."/>
            <person name="King N."/>
            <person name="Lang F.B.F."/>
            <person name="Roger A.J."/>
            <person name="Ruiz-Trillo I."/>
            <person name="Young S.K."/>
            <person name="Zeng Q."/>
            <person name="Gargeya S."/>
            <person name="Alvarado L."/>
            <person name="Berlin A."/>
            <person name="Chapman S.B."/>
            <person name="Chen Z."/>
            <person name="Freedman E."/>
            <person name="Gellesch M."/>
            <person name="Goldberg J."/>
            <person name="Griggs A."/>
            <person name="Gujja S."/>
            <person name="Heilman E."/>
            <person name="Heiman D."/>
            <person name="Howarth C."/>
            <person name="Mehta T."/>
            <person name="Neiman D."/>
            <person name="Pearson M."/>
            <person name="Roberts A."/>
            <person name="Saif S."/>
            <person name="Shea T."/>
            <person name="Shenoy N."/>
            <person name="Sisk P."/>
            <person name="Stolte C."/>
            <person name="Sykes S."/>
            <person name="White J."/>
            <person name="Yandava C."/>
            <person name="Haas B."/>
            <person name="Nusbaum C."/>
            <person name="Birren B."/>
        </authorList>
    </citation>
    <scope>NUCLEOTIDE SEQUENCE</scope>
    <source>
        <strain evidence="14">ATCC 30864</strain>
    </source>
</reference>
<dbReference type="GO" id="GO:0046872">
    <property type="term" value="F:metal ion binding"/>
    <property type="evidence" value="ECO:0007669"/>
    <property type="project" value="UniProtKB-KW"/>
</dbReference>
<name>A0A0D2VTB7_CAPO3</name>
<dbReference type="STRING" id="595528.A0A0D2VTB7"/>
<dbReference type="Gene3D" id="3.30.1490.180">
    <property type="entry name" value="RNA polymerase ii"/>
    <property type="match status" value="1"/>
</dbReference>
<keyword evidence="7" id="KW-0862">Zinc</keyword>
<dbReference type="Gene3D" id="6.10.250.2940">
    <property type="match status" value="1"/>
</dbReference>
<keyword evidence="3 11" id="KW-0240">DNA-directed RNA polymerase</keyword>
<dbReference type="EC" id="2.7.7.6" evidence="11"/>
<dbReference type="Gene3D" id="1.10.132.30">
    <property type="match status" value="1"/>
</dbReference>
<organism evidence="13 14">
    <name type="scientific">Capsaspora owczarzaki (strain ATCC 30864)</name>
    <dbReference type="NCBI Taxonomy" id="595528"/>
    <lineage>
        <taxon>Eukaryota</taxon>
        <taxon>Filasterea</taxon>
        <taxon>Capsaspora</taxon>
    </lineage>
</organism>
<comment type="subcellular location">
    <subcellularLocation>
        <location evidence="1">Nucleus</location>
    </subcellularLocation>
</comment>
<evidence type="ECO:0000256" key="3">
    <source>
        <dbReference type="ARBA" id="ARBA00022478"/>
    </source>
</evidence>
<evidence type="ECO:0000256" key="5">
    <source>
        <dbReference type="ARBA" id="ARBA00022695"/>
    </source>
</evidence>
<evidence type="ECO:0000256" key="11">
    <source>
        <dbReference type="RuleBase" id="RU004279"/>
    </source>
</evidence>
<dbReference type="PANTHER" id="PTHR48446:SF1">
    <property type="entry name" value="DNA-DIRECTED RNA POLYMERASE SUBUNIT BETA' N-TERMINAL SECTION"/>
    <property type="match status" value="1"/>
</dbReference>
<evidence type="ECO:0000256" key="8">
    <source>
        <dbReference type="ARBA" id="ARBA00022842"/>
    </source>
</evidence>
<keyword evidence="4 11" id="KW-0808">Transferase</keyword>
<accession>A0A0D2VTB7</accession>
<evidence type="ECO:0000256" key="6">
    <source>
        <dbReference type="ARBA" id="ARBA00022723"/>
    </source>
</evidence>
<dbReference type="PhylomeDB" id="A0A0D2VTB7"/>
<dbReference type="InterPro" id="IPR006592">
    <property type="entry name" value="RNA_pol_N"/>
</dbReference>
<evidence type="ECO:0000256" key="7">
    <source>
        <dbReference type="ARBA" id="ARBA00022833"/>
    </source>
</evidence>
<dbReference type="InterPro" id="IPR038120">
    <property type="entry name" value="Rpb1_funnel_sf"/>
</dbReference>
<sequence length="1409" mass="157621">MKETFHDAETSQRISHIHFGLLSDGDMQRISHMRVVNRELYQQPDRVPTPHGPLDKRLGTSMKQHTCETCGHPMTSCPGHFGDLQFELPVFHYGYFKAITTVLQNICKTCSRVMLPVEERLFFLQRLRNPLLEMLHKRAICKKVNEKCRRLHNCPYCNAPNGPVKKVAFMKLSHDTYRMSEKQRSDDRVDFLNSFQEAVARNKDLRPLLTKAMDELNPLRVLRLFEAIPNEDVELLGLDPLKGRPERLILTRMLVPPACIRPSVAMDAGAGSNEDDLTMKLSEIAFINSVIRKSLSNPTNMIANLVEEWEHLQNVCAMYINGDVANQLPQQNLKPVRGFCQRLKGKTGRFRGNLSGKRVDFSSRTVISPDPNLRIDEVAVPEHVAKILTFPERVTSHNIEEMRQLIIAGTDQYPGANYGAAAPLVNPKRYLKYGNRQEIARDLRVGDVVERHLRTGDIALFNRQPSLHKLSIMCHFVRISPFRTFRFNECVCTPYNADFDGDEMNLHVPQTEEARAEAMVLMGVKSNMITPRNGEPLIAAIQDFITGAYLLSRKDLFLDQSMFTQLCACMSDAGIQIDIPPPAILKPVRLWTGKQLFSVLMRPNKQCKARMNLRTASRTYSKKDEEMCKNDGFVNIRNSELLSGSMDKALLGSGSKSTIFYVLLRDFGEQTAADAMSRLAKLASRFLCNYGFSIGIGDVTPTLKLLQAKEVMLQVGYTKCDGYIEAFRGNALPSQPGCSPEQTLESVINGELSQIREDAGKMCLEELDKSNAPLRMALCGSKGSNINISQMIACVGQQTVSGTRIPNGFEDRALPHFPKKSRFPAAKGFVRNSFFTGLSPTEFFFHTMGGREGLVDTAVKTAETGYMQRRLMKALEDLSVQYDSTVRDSIGGVVQLRYGDDELDPASMEGSNKPVDFKRVFEHVRNNSPAGSDQSLFPYEITQFSHKVILLYLEERRALQRPGTRAMHDEPVPQFYEELRGFLQSVADSLASMRDKRGLDPYSIGPLDKSDPRSVALSESARLQQSIVDKVAKYTSKQLEGFRELCVSKYKRATIEAGTAVGAVGAQSIGEPGTQMTLKTFHFAGVASMNITLGVPRIKEIINASKVISTPIITAELLDQSKESIARIVKGRTESTRLGEISDFMREIFTPHQSFLHVRLSRSQIRQLCLQIDAEQVKNALLASKLRVEKDSSLSELKKLSSSFFSIQHLNHAIGNVIVSGISTVKRAVINQKTPGKYNLLVEGTNLLAVMGIEGVDWMRTKSNHIMEMKDSLGIEAARSTIMNEIQYTMQSHGMSIDTRHLMLLADLMTSKGDVLGITRFGIAKMKESVLMLASFEKTTDHLFDASLYGQTDSVRGVSECIIMGIPMTIGTGLFKLLQRQAVGSNAVKKKLAQRSFLFDNPKLHTTSS</sequence>
<dbReference type="FunFam" id="1.10.150.390:FF:000003">
    <property type="entry name" value="DNA-directed RNA polymerase subunit"/>
    <property type="match status" value="1"/>
</dbReference>
<dbReference type="FunFam" id="4.10.860.120:FF:000004">
    <property type="entry name" value="DNA-directed RNA polymerase subunit"/>
    <property type="match status" value="1"/>
</dbReference>
<dbReference type="PANTHER" id="PTHR48446">
    <property type="entry name" value="DNA-DIRECTED RNA POLYMERASE SUBUNIT BETA' N-TERMINAL SECTION"/>
    <property type="match status" value="1"/>
</dbReference>
<dbReference type="InterPro" id="IPR015700">
    <property type="entry name" value="RPC1"/>
</dbReference>
<dbReference type="GO" id="GO:0005634">
    <property type="term" value="C:nucleus"/>
    <property type="evidence" value="ECO:0007669"/>
    <property type="project" value="UniProtKB-SubCell"/>
</dbReference>
<dbReference type="InterPro" id="IPR044893">
    <property type="entry name" value="RNA_pol_Rpb1_clamp_domain"/>
</dbReference>
<dbReference type="Gene3D" id="2.40.40.20">
    <property type="match status" value="1"/>
</dbReference>
<evidence type="ECO:0000259" key="12">
    <source>
        <dbReference type="SMART" id="SM00663"/>
    </source>
</evidence>
<feature type="domain" description="RNA polymerase N-terminal" evidence="12">
    <location>
        <begin position="246"/>
        <end position="552"/>
    </location>
</feature>
<keyword evidence="6" id="KW-0479">Metal-binding</keyword>
<dbReference type="InterPro" id="IPR035698">
    <property type="entry name" value="RNAP_III_Rpc1_C"/>
</dbReference>
<dbReference type="Gene3D" id="1.10.150.390">
    <property type="match status" value="1"/>
</dbReference>
<dbReference type="Pfam" id="PF05000">
    <property type="entry name" value="RNA_pol_Rpb1_4"/>
    <property type="match status" value="1"/>
</dbReference>
<dbReference type="Gene3D" id="6.20.50.80">
    <property type="match status" value="1"/>
</dbReference>
<dbReference type="InterPro" id="IPR007081">
    <property type="entry name" value="RNA_pol_Rpb1_5"/>
</dbReference>
<keyword evidence="14" id="KW-1185">Reference proteome</keyword>
<keyword evidence="10" id="KW-0539">Nucleus</keyword>
<dbReference type="Pfam" id="PF04983">
    <property type="entry name" value="RNA_pol_Rpb1_3"/>
    <property type="match status" value="1"/>
</dbReference>
<dbReference type="FunFam" id="1.10.132.30:FF:000001">
    <property type="entry name" value="DNA-directed RNA polymerase subunit"/>
    <property type="match status" value="1"/>
</dbReference>
<dbReference type="InterPro" id="IPR000722">
    <property type="entry name" value="RNA_pol_asu"/>
</dbReference>
<dbReference type="InParanoid" id="A0A0D2VTB7"/>
<evidence type="ECO:0000256" key="9">
    <source>
        <dbReference type="ARBA" id="ARBA00023163"/>
    </source>
</evidence>
<dbReference type="GO" id="GO:0006351">
    <property type="term" value="P:DNA-templated transcription"/>
    <property type="evidence" value="ECO:0007669"/>
    <property type="project" value="InterPro"/>
</dbReference>
<dbReference type="CDD" id="cd02583">
    <property type="entry name" value="RNAP_III_RPC1_N"/>
    <property type="match status" value="1"/>
</dbReference>
<dbReference type="InterPro" id="IPR007066">
    <property type="entry name" value="RNA_pol_Rpb1_3"/>
</dbReference>
<comment type="similarity">
    <text evidence="2 11">Belongs to the RNA polymerase beta' chain family.</text>
</comment>
<keyword evidence="8" id="KW-0460">Magnesium</keyword>
<dbReference type="Pfam" id="PF04998">
    <property type="entry name" value="RNA_pol_Rpb1_5"/>
    <property type="match status" value="1"/>
</dbReference>
<dbReference type="GO" id="GO:0000428">
    <property type="term" value="C:DNA-directed RNA polymerase complex"/>
    <property type="evidence" value="ECO:0007669"/>
    <property type="project" value="UniProtKB-KW"/>
</dbReference>
<keyword evidence="9 11" id="KW-0804">Transcription</keyword>
<evidence type="ECO:0000256" key="10">
    <source>
        <dbReference type="ARBA" id="ARBA00023242"/>
    </source>
</evidence>
<dbReference type="OrthoDB" id="270392at2759"/>
<dbReference type="eggNOG" id="KOG0261">
    <property type="taxonomic scope" value="Eukaryota"/>
</dbReference>
<dbReference type="Pfam" id="PF04997">
    <property type="entry name" value="RNA_pol_Rpb1_1"/>
    <property type="match status" value="1"/>
</dbReference>
<protein>
    <recommendedName>
        <fullName evidence="11">DNA-directed RNA polymerase subunit</fullName>
        <ecNumber evidence="11">2.7.7.6</ecNumber>
    </recommendedName>
</protein>
<keyword evidence="5 11" id="KW-0548">Nucleotidyltransferase</keyword>
<dbReference type="InterPro" id="IPR007083">
    <property type="entry name" value="RNA_pol_Rpb1_4"/>
</dbReference>
<dbReference type="InterPro" id="IPR007080">
    <property type="entry name" value="RNA_pol_Rpb1_1"/>
</dbReference>
<dbReference type="NCBIfam" id="NF006336">
    <property type="entry name" value="PRK08566.1"/>
    <property type="match status" value="1"/>
</dbReference>
<dbReference type="FunFam" id="1.10.274.100:FF:000003">
    <property type="entry name" value="DNA-directed RNA polymerase subunit"/>
    <property type="match status" value="1"/>
</dbReference>
<comment type="function">
    <text evidence="11">DNA-dependent RNA polymerase catalyzes the transcription of DNA into RNA using the four ribonucleoside triphosphates as substrates.</text>
</comment>
<dbReference type="SUPFAM" id="SSF64484">
    <property type="entry name" value="beta and beta-prime subunits of DNA dependent RNA-polymerase"/>
    <property type="match status" value="1"/>
</dbReference>
<dbReference type="FunFam" id="2.40.40.20:FF:000019">
    <property type="entry name" value="DNA-directed RNA polymerase II subunit RPB1"/>
    <property type="match status" value="1"/>
</dbReference>
<dbReference type="InterPro" id="IPR042102">
    <property type="entry name" value="RNA_pol_Rpb1_3_sf"/>
</dbReference>
<dbReference type="SMART" id="SM00663">
    <property type="entry name" value="RPOLA_N"/>
    <property type="match status" value="1"/>
</dbReference>
<dbReference type="Proteomes" id="UP000008743">
    <property type="component" value="Unassembled WGS sequence"/>
</dbReference>
<evidence type="ECO:0000313" key="14">
    <source>
        <dbReference type="Proteomes" id="UP000008743"/>
    </source>
</evidence>
<dbReference type="Gene3D" id="4.10.860.120">
    <property type="entry name" value="RNA polymerase II, clamp domain"/>
    <property type="match status" value="1"/>
</dbReference>